<protein>
    <recommendedName>
        <fullName evidence="4">Porin family protein</fullName>
    </recommendedName>
</protein>
<evidence type="ECO:0000256" key="1">
    <source>
        <dbReference type="SAM" id="SignalP"/>
    </source>
</evidence>
<dbReference type="EMBL" id="VBPB01000024">
    <property type="protein sequence ID" value="TMQ73979.1"/>
    <property type="molecule type" value="Genomic_DNA"/>
</dbReference>
<organism evidence="2 3">
    <name type="scientific">Eiseniibacteriota bacterium</name>
    <dbReference type="NCBI Taxonomy" id="2212470"/>
    <lineage>
        <taxon>Bacteria</taxon>
        <taxon>Candidatus Eiseniibacteriota</taxon>
    </lineage>
</organism>
<proteinExistence type="predicted"/>
<comment type="caution">
    <text evidence="2">The sequence shown here is derived from an EMBL/GenBank/DDBJ whole genome shotgun (WGS) entry which is preliminary data.</text>
</comment>
<accession>A0A538UE26</accession>
<dbReference type="Proteomes" id="UP000319771">
    <property type="component" value="Unassembled WGS sequence"/>
</dbReference>
<evidence type="ECO:0000313" key="3">
    <source>
        <dbReference type="Proteomes" id="UP000319771"/>
    </source>
</evidence>
<evidence type="ECO:0000313" key="2">
    <source>
        <dbReference type="EMBL" id="TMQ73979.1"/>
    </source>
</evidence>
<feature type="chain" id="PRO_5021769371" description="Porin family protein" evidence="1">
    <location>
        <begin position="22"/>
        <end position="192"/>
    </location>
</feature>
<dbReference type="AlphaFoldDB" id="A0A538UE26"/>
<keyword evidence="1" id="KW-0732">Signal</keyword>
<reference evidence="2 3" key="1">
    <citation type="journal article" date="2019" name="Nat. Microbiol.">
        <title>Mediterranean grassland soil C-N compound turnover is dependent on rainfall and depth, and is mediated by genomically divergent microorganisms.</title>
        <authorList>
            <person name="Diamond S."/>
            <person name="Andeer P.F."/>
            <person name="Li Z."/>
            <person name="Crits-Christoph A."/>
            <person name="Burstein D."/>
            <person name="Anantharaman K."/>
            <person name="Lane K.R."/>
            <person name="Thomas B.C."/>
            <person name="Pan C."/>
            <person name="Northen T.R."/>
            <person name="Banfield J.F."/>
        </authorList>
    </citation>
    <scope>NUCLEOTIDE SEQUENCE [LARGE SCALE GENOMIC DNA]</scope>
    <source>
        <strain evidence="2">WS_11</strain>
    </source>
</reference>
<name>A0A538UE26_UNCEI</name>
<gene>
    <name evidence="2" type="ORF">E6K81_01855</name>
</gene>
<sequence length="192" mass="20791">MHPRTPLVVALLALWAAAAPAAAQSRPEVIVAVGGTTAIQGAQGGGVTAALTLQWPLADHVRFGLTGFLDDLGDRTGRLRDPQGQDLGPVSVLHQAAKGAAWRTEAYTAWGRRYEGFATMNWGVYRVRDDVRGTLIRRTNAPGVAVGVGLLRSVTATHALGLEVRYQQLWRGVVQRYLSAAAEWRWRRSEGN</sequence>
<evidence type="ECO:0008006" key="4">
    <source>
        <dbReference type="Google" id="ProtNLM"/>
    </source>
</evidence>
<feature type="signal peptide" evidence="1">
    <location>
        <begin position="1"/>
        <end position="21"/>
    </location>
</feature>